<reference evidence="1" key="1">
    <citation type="journal article" date="2014" name="Front. Microbiol.">
        <title>High frequency of phylogenetically diverse reductive dehalogenase-homologous genes in deep subseafloor sedimentary metagenomes.</title>
        <authorList>
            <person name="Kawai M."/>
            <person name="Futagami T."/>
            <person name="Toyoda A."/>
            <person name="Takaki Y."/>
            <person name="Nishi S."/>
            <person name="Hori S."/>
            <person name="Arai W."/>
            <person name="Tsubouchi T."/>
            <person name="Morono Y."/>
            <person name="Uchiyama I."/>
            <person name="Ito T."/>
            <person name="Fujiyama A."/>
            <person name="Inagaki F."/>
            <person name="Takami H."/>
        </authorList>
    </citation>
    <scope>NUCLEOTIDE SEQUENCE</scope>
    <source>
        <strain evidence="1">Expedition CK06-06</strain>
    </source>
</reference>
<protein>
    <submittedName>
        <fullName evidence="1">Uncharacterized protein</fullName>
    </submittedName>
</protein>
<dbReference type="EMBL" id="BARU01042375">
    <property type="protein sequence ID" value="GAH84194.1"/>
    <property type="molecule type" value="Genomic_DNA"/>
</dbReference>
<comment type="caution">
    <text evidence="1">The sequence shown here is derived from an EMBL/GenBank/DDBJ whole genome shotgun (WGS) entry which is preliminary data.</text>
</comment>
<dbReference type="GO" id="GO:0016810">
    <property type="term" value="F:hydrolase activity, acting on carbon-nitrogen (but not peptide) bonds"/>
    <property type="evidence" value="ECO:0007669"/>
    <property type="project" value="InterPro"/>
</dbReference>
<proteinExistence type="predicted"/>
<dbReference type="Gene3D" id="2.30.40.10">
    <property type="entry name" value="Urease, subunit C, domain 1"/>
    <property type="match status" value="1"/>
</dbReference>
<accession>X1K1N6</accession>
<sequence>MSSILIKNIKEIVTMDSERTRLKSCSLLIKDNKINKIACDIKFPAHLPEQPLQIRSHYSK</sequence>
<gene>
    <name evidence="1" type="ORF">S03H2_65126</name>
</gene>
<dbReference type="AlphaFoldDB" id="X1K1N6"/>
<organism evidence="1">
    <name type="scientific">marine sediment metagenome</name>
    <dbReference type="NCBI Taxonomy" id="412755"/>
    <lineage>
        <taxon>unclassified sequences</taxon>
        <taxon>metagenomes</taxon>
        <taxon>ecological metagenomes</taxon>
    </lineage>
</organism>
<evidence type="ECO:0000313" key="1">
    <source>
        <dbReference type="EMBL" id="GAH84194.1"/>
    </source>
</evidence>
<name>X1K1N6_9ZZZZ</name>
<dbReference type="InterPro" id="IPR011059">
    <property type="entry name" value="Metal-dep_hydrolase_composite"/>
</dbReference>